<evidence type="ECO:0000256" key="2">
    <source>
        <dbReference type="ARBA" id="ARBA00022649"/>
    </source>
</evidence>
<comment type="similarity">
    <text evidence="1">Belongs to the RelB/DinJ antitoxin family.</text>
</comment>
<accession>A0AAJ3DB44</accession>
<comment type="caution">
    <text evidence="3">The sequence shown here is derived from an EMBL/GenBank/DDBJ whole genome shotgun (WGS) entry which is preliminary data.</text>
</comment>
<dbReference type="NCBIfam" id="TIGR02384">
    <property type="entry name" value="RelB_DinJ"/>
    <property type="match status" value="1"/>
</dbReference>
<dbReference type="PANTHER" id="PTHR38781:SF1">
    <property type="entry name" value="ANTITOXIN DINJ-RELATED"/>
    <property type="match status" value="1"/>
</dbReference>
<dbReference type="EMBL" id="JAAAMQ010000005">
    <property type="protein sequence ID" value="NBA11325.1"/>
    <property type="molecule type" value="Genomic_DNA"/>
</dbReference>
<protein>
    <submittedName>
        <fullName evidence="3">Type II toxin-antitoxin system RelB/DinJ family antitoxin</fullName>
    </submittedName>
</protein>
<dbReference type="InterPro" id="IPR007337">
    <property type="entry name" value="RelB/DinJ"/>
</dbReference>
<evidence type="ECO:0000313" key="4">
    <source>
        <dbReference type="Proteomes" id="UP000719917"/>
    </source>
</evidence>
<gene>
    <name evidence="3" type="ORF">GTU77_03735</name>
</gene>
<dbReference type="Pfam" id="PF04221">
    <property type="entry name" value="RelB"/>
    <property type="match status" value="1"/>
</dbReference>
<dbReference type="GO" id="GO:0006351">
    <property type="term" value="P:DNA-templated transcription"/>
    <property type="evidence" value="ECO:0007669"/>
    <property type="project" value="TreeGrafter"/>
</dbReference>
<dbReference type="PANTHER" id="PTHR38781">
    <property type="entry name" value="ANTITOXIN DINJ-RELATED"/>
    <property type="match status" value="1"/>
</dbReference>
<evidence type="ECO:0000256" key="1">
    <source>
        <dbReference type="ARBA" id="ARBA00010562"/>
    </source>
</evidence>
<dbReference type="RefSeq" id="WP_161690609.1">
    <property type="nucleotide sequence ID" value="NZ_JAAAMQ010000005.1"/>
</dbReference>
<keyword evidence="2" id="KW-1277">Toxin-antitoxin system</keyword>
<dbReference type="AlphaFoldDB" id="A0AAJ3DB44"/>
<proteinExistence type="inferred from homology"/>
<name>A0AAJ3DB44_WEICO</name>
<dbReference type="GO" id="GO:0006355">
    <property type="term" value="P:regulation of DNA-templated transcription"/>
    <property type="evidence" value="ECO:0007669"/>
    <property type="project" value="InterPro"/>
</dbReference>
<organism evidence="3 4">
    <name type="scientific">Weissella confusa</name>
    <name type="common">Lactobacillus confusus</name>
    <dbReference type="NCBI Taxonomy" id="1583"/>
    <lineage>
        <taxon>Bacteria</taxon>
        <taxon>Bacillati</taxon>
        <taxon>Bacillota</taxon>
        <taxon>Bacilli</taxon>
        <taxon>Lactobacillales</taxon>
        <taxon>Lactobacillaceae</taxon>
        <taxon>Weissella</taxon>
    </lineage>
</organism>
<evidence type="ECO:0000313" key="3">
    <source>
        <dbReference type="EMBL" id="NBA11325.1"/>
    </source>
</evidence>
<reference evidence="3" key="1">
    <citation type="submission" date="2020-01" db="EMBL/GenBank/DDBJ databases">
        <title>First Reported Case and Whole Genome of Weissella confusa in an Equid.</title>
        <authorList>
            <person name="Little S.V."/>
            <person name="Lawhon S.D."/>
        </authorList>
    </citation>
    <scope>NUCLEOTIDE SEQUENCE</scope>
    <source>
        <strain evidence="3">718955</strain>
    </source>
</reference>
<dbReference type="Gene3D" id="1.10.1220.10">
    <property type="entry name" value="Met repressor-like"/>
    <property type="match status" value="1"/>
</dbReference>
<dbReference type="Proteomes" id="UP000719917">
    <property type="component" value="Unassembled WGS sequence"/>
</dbReference>
<dbReference type="InterPro" id="IPR013321">
    <property type="entry name" value="Arc_rbn_hlx_hlx"/>
</dbReference>
<sequence>MDNVQDVKKKDIVKARVDSDLKEKAEKELNSLGLNMATAINMFLSQVVIHHGLPFSVTNRDDRMLLIEKIASDRLAESGSDAIFNKETAEYFVTEEFKDAGLLPEDGVTIRKGHVHEDFTKWKNS</sequence>